<feature type="transmembrane region" description="Helical" evidence="10">
    <location>
        <begin position="378"/>
        <end position="403"/>
    </location>
</feature>
<comment type="subcellular location">
    <subcellularLocation>
        <location evidence="1">Cell membrane</location>
        <topology evidence="1">Multi-pass membrane protein</topology>
    </subcellularLocation>
</comment>
<keyword evidence="7 10" id="KW-1133">Transmembrane helix</keyword>
<keyword evidence="5 10" id="KW-0812">Transmembrane</keyword>
<dbReference type="GO" id="GO:0043858">
    <property type="term" value="F:arginine:ornithine antiporter activity"/>
    <property type="evidence" value="ECO:0007669"/>
    <property type="project" value="UniProtKB-UniRule"/>
</dbReference>
<dbReference type="PANTHER" id="PTHR42770">
    <property type="entry name" value="AMINO ACID TRANSPORTER-RELATED"/>
    <property type="match status" value="1"/>
</dbReference>
<evidence type="ECO:0000256" key="5">
    <source>
        <dbReference type="ARBA" id="ARBA00022692"/>
    </source>
</evidence>
<dbReference type="InterPro" id="IPR004754">
    <property type="entry name" value="Amino_acid_antiprt"/>
</dbReference>
<gene>
    <name evidence="11" type="ordered locus">BP1026B_II1175</name>
</gene>
<dbReference type="EMBL" id="CP002834">
    <property type="protein sequence ID" value="AFI69422.1"/>
    <property type="molecule type" value="Genomic_DNA"/>
</dbReference>
<keyword evidence="8 10" id="KW-0472">Membrane</keyword>
<feature type="transmembrane region" description="Helical" evidence="10">
    <location>
        <begin position="354"/>
        <end position="372"/>
    </location>
</feature>
<feature type="transmembrane region" description="Helical" evidence="10">
    <location>
        <begin position="59"/>
        <end position="83"/>
    </location>
</feature>
<evidence type="ECO:0000256" key="2">
    <source>
        <dbReference type="ARBA" id="ARBA00008220"/>
    </source>
</evidence>
<dbReference type="RefSeq" id="WP_004553377.1">
    <property type="nucleotide sequence ID" value="NC_017832.1"/>
</dbReference>
<sequence length="496" mass="52065">MKHSVRHPFHPSTPLPARASAPLRAAAPRQLPFALLTALVIGSMIGSGIFSLPQNMASGAGAGAIVIGWAITGVGMLMLALVYQTLAHRKPELDNGVYAYAHASAGDFVGFNSAWGYWVSAWIGNVGYLVIVFGTLGYAFPAFGDGNTRAAVIGASIVLWIMHAVILRGVRGAAILNALTTIAKIVPLVLFVALAALAFQPHRFTTDFWGNVHLAGVLDQVKSTMLITVWVFIGIEGASVYSARAKNRDDVGRATIVGFVVVLLLLMAVSLLSLGIVSQPELAAMKNPSMAGVLEKAIGRTGVAIAGVGLLVSVGGALLAWTLLAAEAMFTPAKDGVMPAFLSRENAHGVPANALWATNGLVQLFLLVTLVSNATYQALISLATSMILVPYLFSAVYALVIAIKGEGYAPGEAVRVRDATIGAVATVYCCWLLYAAGPKYLLLSALLYAPGALLYAWAKRERGERPFKPFEAAILIALVAFASLAGWLVAAGRISL</sequence>
<protein>
    <recommendedName>
        <fullName evidence="9">Arginine-ornithine antiporter</fullName>
    </recommendedName>
</protein>
<feature type="transmembrane region" description="Helical" evidence="10">
    <location>
        <begin position="255"/>
        <end position="277"/>
    </location>
</feature>
<dbReference type="GeneID" id="93063253"/>
<evidence type="ECO:0000313" key="11">
    <source>
        <dbReference type="EMBL" id="AFI69422.1"/>
    </source>
</evidence>
<feature type="transmembrane region" description="Helical" evidence="10">
    <location>
        <begin position="33"/>
        <end position="53"/>
    </location>
</feature>
<keyword evidence="6" id="KW-0029">Amino-acid transport</keyword>
<evidence type="ECO:0000256" key="10">
    <source>
        <dbReference type="SAM" id="Phobius"/>
    </source>
</evidence>
<dbReference type="PIRSF" id="PIRSF006060">
    <property type="entry name" value="AA_transporter"/>
    <property type="match status" value="1"/>
</dbReference>
<evidence type="ECO:0000256" key="7">
    <source>
        <dbReference type="ARBA" id="ARBA00022989"/>
    </source>
</evidence>
<dbReference type="InterPro" id="IPR050367">
    <property type="entry name" value="APC_superfamily"/>
</dbReference>
<reference evidence="11 12" key="1">
    <citation type="journal article" date="2012" name="PLoS ONE">
        <title>Evolution of Burkholderia pseudomallei in recurrent melioidosis.</title>
        <authorList>
            <person name="Hayden H.S."/>
            <person name="Lim R."/>
            <person name="Brittnacher M.J."/>
            <person name="Sims E.H."/>
            <person name="Ramage E.R."/>
            <person name="Fong C."/>
            <person name="Wu Z."/>
            <person name="Crist E."/>
            <person name="Chang J."/>
            <person name="Zhou Y."/>
            <person name="Radey M."/>
            <person name="Rohmer L."/>
            <person name="Haugen E."/>
            <person name="Gillett W."/>
            <person name="Wuthiekanun V."/>
            <person name="Peacock S.J."/>
            <person name="Kaul R."/>
            <person name="Miller S.I."/>
            <person name="Manoil C."/>
            <person name="Jacobs M.A."/>
        </authorList>
    </citation>
    <scope>NUCLEOTIDE SEQUENCE [LARGE SCALE GENOMIC DNA]</scope>
    <source>
        <strain evidence="11 12">1026b</strain>
    </source>
</reference>
<name>A0A0H3HX98_BURP2</name>
<dbReference type="InterPro" id="IPR022461">
    <property type="entry name" value="Arg/Orn_antiprt_ArcD"/>
</dbReference>
<feature type="transmembrane region" description="Helical" evidence="10">
    <location>
        <begin position="126"/>
        <end position="144"/>
    </location>
</feature>
<evidence type="ECO:0000256" key="8">
    <source>
        <dbReference type="ARBA" id="ARBA00023136"/>
    </source>
</evidence>
<organism evidence="11 12">
    <name type="scientific">Burkholderia pseudomallei (strain 1026b)</name>
    <dbReference type="NCBI Taxonomy" id="884204"/>
    <lineage>
        <taxon>Bacteria</taxon>
        <taxon>Pseudomonadati</taxon>
        <taxon>Pseudomonadota</taxon>
        <taxon>Betaproteobacteria</taxon>
        <taxon>Burkholderiales</taxon>
        <taxon>Burkholderiaceae</taxon>
        <taxon>Burkholderia</taxon>
        <taxon>pseudomallei group</taxon>
    </lineage>
</organism>
<feature type="transmembrane region" description="Helical" evidence="10">
    <location>
        <begin position="470"/>
        <end position="490"/>
    </location>
</feature>
<dbReference type="AlphaFoldDB" id="A0A0H3HX98"/>
<dbReference type="Pfam" id="PF13520">
    <property type="entry name" value="AA_permease_2"/>
    <property type="match status" value="1"/>
</dbReference>
<dbReference type="GO" id="GO:1903826">
    <property type="term" value="P:L-arginine transmembrane transport"/>
    <property type="evidence" value="ECO:0007669"/>
    <property type="project" value="InterPro"/>
</dbReference>
<feature type="transmembrane region" description="Helical" evidence="10">
    <location>
        <begin position="150"/>
        <end position="167"/>
    </location>
</feature>
<dbReference type="PATRIC" id="fig|884204.3.peg.5462"/>
<comment type="similarity">
    <text evidence="2">Belongs to the amino acid-polyamine-organocation (APC) superfamily. Basic amino acid/polyamine antiporter (APA) (TC 2.A.3.2) family.</text>
</comment>
<dbReference type="NCBIfam" id="TIGR03810">
    <property type="entry name" value="arg_ornith_anti"/>
    <property type="match status" value="1"/>
</dbReference>
<dbReference type="NCBIfam" id="TIGR00905">
    <property type="entry name" value="2A0302"/>
    <property type="match status" value="1"/>
</dbReference>
<evidence type="ECO:0000256" key="1">
    <source>
        <dbReference type="ARBA" id="ARBA00004651"/>
    </source>
</evidence>
<proteinExistence type="inferred from homology"/>
<dbReference type="GO" id="GO:0005886">
    <property type="term" value="C:plasma membrane"/>
    <property type="evidence" value="ECO:0007669"/>
    <property type="project" value="UniProtKB-SubCell"/>
</dbReference>
<feature type="transmembrane region" description="Helical" evidence="10">
    <location>
        <begin position="297"/>
        <end position="324"/>
    </location>
</feature>
<dbReference type="Gene3D" id="1.20.1740.10">
    <property type="entry name" value="Amino acid/polyamine transporter I"/>
    <property type="match status" value="1"/>
</dbReference>
<dbReference type="Proteomes" id="UP000010087">
    <property type="component" value="Chromosome 2"/>
</dbReference>
<evidence type="ECO:0000313" key="12">
    <source>
        <dbReference type="Proteomes" id="UP000010087"/>
    </source>
</evidence>
<dbReference type="InterPro" id="IPR002293">
    <property type="entry name" value="AA/rel_permease1"/>
</dbReference>
<evidence type="ECO:0000256" key="9">
    <source>
        <dbReference type="NCBIfam" id="TIGR03810"/>
    </source>
</evidence>
<evidence type="ECO:0000256" key="4">
    <source>
        <dbReference type="ARBA" id="ARBA00022475"/>
    </source>
</evidence>
<keyword evidence="4" id="KW-1003">Cell membrane</keyword>
<dbReference type="GO" id="GO:0006527">
    <property type="term" value="P:L-arginine catabolic process"/>
    <property type="evidence" value="ECO:0007669"/>
    <property type="project" value="UniProtKB-UniRule"/>
</dbReference>
<keyword evidence="3" id="KW-0813">Transport</keyword>
<feature type="transmembrane region" description="Helical" evidence="10">
    <location>
        <begin position="440"/>
        <end position="458"/>
    </location>
</feature>
<evidence type="ECO:0000256" key="3">
    <source>
        <dbReference type="ARBA" id="ARBA00022448"/>
    </source>
</evidence>
<feature type="transmembrane region" description="Helical" evidence="10">
    <location>
        <begin position="415"/>
        <end position="434"/>
    </location>
</feature>
<feature type="transmembrane region" description="Helical" evidence="10">
    <location>
        <begin position="174"/>
        <end position="199"/>
    </location>
</feature>
<feature type="transmembrane region" description="Helical" evidence="10">
    <location>
        <begin position="224"/>
        <end position="243"/>
    </location>
</feature>
<accession>A0A0H3HX98</accession>
<dbReference type="KEGG" id="bpz:BP1026B_II1175"/>
<evidence type="ECO:0000256" key="6">
    <source>
        <dbReference type="ARBA" id="ARBA00022970"/>
    </source>
</evidence>
<dbReference type="PANTHER" id="PTHR42770:SF4">
    <property type="entry name" value="ARGININE_ORNITHINE ANTIPORTER-RELATED"/>
    <property type="match status" value="1"/>
</dbReference>